<comment type="caution">
    <text evidence="1">The sequence shown here is derived from an EMBL/GenBank/DDBJ whole genome shotgun (WGS) entry which is preliminary data.</text>
</comment>
<sequence length="84" mass="9699">MTYLLSLEFDFTQYNSFNSTRRRWMETVFLESNPFASISQFYLCGIRDTILAVPVVAAALCPFVKPLLHGHPPFIAERLSKRPM</sequence>
<evidence type="ECO:0000313" key="1">
    <source>
        <dbReference type="EMBL" id="KAK3609159.1"/>
    </source>
</evidence>
<keyword evidence="2" id="KW-1185">Reference proteome</keyword>
<name>A0AAE0TF32_9BIVA</name>
<evidence type="ECO:0000313" key="2">
    <source>
        <dbReference type="Proteomes" id="UP001195483"/>
    </source>
</evidence>
<dbReference type="AlphaFoldDB" id="A0AAE0TF32"/>
<proteinExistence type="predicted"/>
<organism evidence="1 2">
    <name type="scientific">Potamilus streckersoni</name>
    <dbReference type="NCBI Taxonomy" id="2493646"/>
    <lineage>
        <taxon>Eukaryota</taxon>
        <taxon>Metazoa</taxon>
        <taxon>Spiralia</taxon>
        <taxon>Lophotrochozoa</taxon>
        <taxon>Mollusca</taxon>
        <taxon>Bivalvia</taxon>
        <taxon>Autobranchia</taxon>
        <taxon>Heteroconchia</taxon>
        <taxon>Palaeoheterodonta</taxon>
        <taxon>Unionida</taxon>
        <taxon>Unionoidea</taxon>
        <taxon>Unionidae</taxon>
        <taxon>Ambleminae</taxon>
        <taxon>Lampsilini</taxon>
        <taxon>Potamilus</taxon>
    </lineage>
</organism>
<protein>
    <submittedName>
        <fullName evidence="1">Uncharacterized protein</fullName>
    </submittedName>
</protein>
<dbReference type="Proteomes" id="UP001195483">
    <property type="component" value="Unassembled WGS sequence"/>
</dbReference>
<dbReference type="EMBL" id="JAEAOA010000701">
    <property type="protein sequence ID" value="KAK3609159.1"/>
    <property type="molecule type" value="Genomic_DNA"/>
</dbReference>
<accession>A0AAE0TF32</accession>
<reference evidence="1" key="2">
    <citation type="journal article" date="2021" name="Genome Biol. Evol.">
        <title>Developing a high-quality reference genome for a parasitic bivalve with doubly uniparental inheritance (Bivalvia: Unionida).</title>
        <authorList>
            <person name="Smith C.H."/>
        </authorList>
    </citation>
    <scope>NUCLEOTIDE SEQUENCE</scope>
    <source>
        <strain evidence="1">CHS0354</strain>
        <tissue evidence="1">Mantle</tissue>
    </source>
</reference>
<reference evidence="1" key="1">
    <citation type="journal article" date="2021" name="Genome Biol. Evol.">
        <title>A High-Quality Reference Genome for a Parasitic Bivalve with Doubly Uniparental Inheritance (Bivalvia: Unionida).</title>
        <authorList>
            <person name="Smith C.H."/>
        </authorList>
    </citation>
    <scope>NUCLEOTIDE SEQUENCE</scope>
    <source>
        <strain evidence="1">CHS0354</strain>
    </source>
</reference>
<gene>
    <name evidence="1" type="ORF">CHS0354_011345</name>
</gene>
<reference evidence="1" key="3">
    <citation type="submission" date="2023-05" db="EMBL/GenBank/DDBJ databases">
        <authorList>
            <person name="Smith C.H."/>
        </authorList>
    </citation>
    <scope>NUCLEOTIDE SEQUENCE</scope>
    <source>
        <strain evidence="1">CHS0354</strain>
        <tissue evidence="1">Mantle</tissue>
    </source>
</reference>